<reference evidence="3" key="1">
    <citation type="submission" date="2016-10" db="EMBL/GenBank/DDBJ databases">
        <authorList>
            <person name="Varghese N."/>
            <person name="Submissions S."/>
        </authorList>
    </citation>
    <scope>NUCLEOTIDE SEQUENCE [LARGE SCALE GENOMIC DNA]</scope>
    <source>
        <strain evidence="3">CGMCC 4.7042</strain>
    </source>
</reference>
<evidence type="ECO:0000256" key="1">
    <source>
        <dbReference type="SAM" id="Phobius"/>
    </source>
</evidence>
<keyword evidence="1" id="KW-1133">Transmembrane helix</keyword>
<evidence type="ECO:0000313" key="2">
    <source>
        <dbReference type="EMBL" id="SDN74787.1"/>
    </source>
</evidence>
<dbReference type="RefSeq" id="WP_167746188.1">
    <property type="nucleotide sequence ID" value="NZ_FNHI01000037.1"/>
</dbReference>
<gene>
    <name evidence="2" type="ORF">SAMN05444921_13718</name>
</gene>
<feature type="transmembrane region" description="Helical" evidence="1">
    <location>
        <begin position="12"/>
        <end position="36"/>
    </location>
</feature>
<keyword evidence="1" id="KW-0472">Membrane</keyword>
<dbReference type="EMBL" id="FNHI01000037">
    <property type="protein sequence ID" value="SDN74787.1"/>
    <property type="molecule type" value="Genomic_DNA"/>
</dbReference>
<dbReference type="Proteomes" id="UP000199063">
    <property type="component" value="Unassembled WGS sequence"/>
</dbReference>
<evidence type="ECO:0000313" key="3">
    <source>
        <dbReference type="Proteomes" id="UP000199063"/>
    </source>
</evidence>
<keyword evidence="3" id="KW-1185">Reference proteome</keyword>
<keyword evidence="1" id="KW-0812">Transmembrane</keyword>
<organism evidence="2 3">
    <name type="scientific">Streptomyces wuyuanensis</name>
    <dbReference type="NCBI Taxonomy" id="1196353"/>
    <lineage>
        <taxon>Bacteria</taxon>
        <taxon>Bacillati</taxon>
        <taxon>Actinomycetota</taxon>
        <taxon>Actinomycetes</taxon>
        <taxon>Kitasatosporales</taxon>
        <taxon>Streptomycetaceae</taxon>
        <taxon>Streptomyces</taxon>
    </lineage>
</organism>
<dbReference type="AlphaFoldDB" id="A0A1H0DX09"/>
<name>A0A1H0DX09_9ACTN</name>
<sequence length="58" mass="6297">MSTLPTLLTETAVLAALTGALYTASVASVAAVSVVSRSPERRRDARETLKILLRRRTR</sequence>
<dbReference type="GeneID" id="96657176"/>
<accession>A0A1H0DX09</accession>
<proteinExistence type="predicted"/>
<protein>
    <submittedName>
        <fullName evidence="2">Uncharacterized protein</fullName>
    </submittedName>
</protein>